<comment type="caution">
    <text evidence="2">The sequence shown here is derived from an EMBL/GenBank/DDBJ whole genome shotgun (WGS) entry which is preliminary data.</text>
</comment>
<evidence type="ECO:0000313" key="3">
    <source>
        <dbReference type="Proteomes" id="UP000072989"/>
    </source>
</evidence>
<accession>A0A139RFM7</accession>
<dbReference type="EMBL" id="LQZE01000362">
    <property type="protein sequence ID" value="KXU13514.1"/>
    <property type="molecule type" value="Genomic_DNA"/>
</dbReference>
<reference evidence="2 3" key="1">
    <citation type="submission" date="2016-01" db="EMBL/GenBank/DDBJ databases">
        <title>Highly variable Streptococcus oralis are common among viridans streptococci isolated from primates.</title>
        <authorList>
            <person name="Denapaite D."/>
            <person name="Rieger M."/>
            <person name="Koendgen S."/>
            <person name="Brueckner R."/>
            <person name="Ochigava I."/>
            <person name="Kappeler P."/>
            <person name="Maetz-Rensing K."/>
            <person name="Leendertz F."/>
            <person name="Hakenbeck R."/>
        </authorList>
    </citation>
    <scope>NUCLEOTIDE SEQUENCE [LARGE SCALE GENOMIC DNA]</scope>
    <source>
        <strain evidence="2 3">DD17</strain>
    </source>
</reference>
<protein>
    <submittedName>
        <fullName evidence="2">Uncharacterized protein</fullName>
    </submittedName>
</protein>
<feature type="transmembrane region" description="Helical" evidence="1">
    <location>
        <begin position="12"/>
        <end position="33"/>
    </location>
</feature>
<evidence type="ECO:0000256" key="1">
    <source>
        <dbReference type="SAM" id="Phobius"/>
    </source>
</evidence>
<name>A0A139RFM7_STROR</name>
<dbReference type="AlphaFoldDB" id="A0A139RFM7"/>
<evidence type="ECO:0000313" key="2">
    <source>
        <dbReference type="EMBL" id="KXU13514.1"/>
    </source>
</evidence>
<gene>
    <name evidence="2" type="ORF">SORDD17_01706</name>
</gene>
<proteinExistence type="predicted"/>
<keyword evidence="1" id="KW-0472">Membrane</keyword>
<feature type="transmembrane region" description="Helical" evidence="1">
    <location>
        <begin position="45"/>
        <end position="74"/>
    </location>
</feature>
<keyword evidence="1" id="KW-1133">Transmembrane helix</keyword>
<dbReference type="PATRIC" id="fig|1303.87.peg.2041"/>
<keyword evidence="1" id="KW-0812">Transmembrane</keyword>
<sequence>MKKTYYQKIFNPCITLFSIVLLCIICSFLLNISMNTIQRISYLAFFYQFVGMVSILSLFVAIVSIFLFIALTYYEVFSRLKEDRLINLWKSVYQTSSMRMFLRQSEHSETVTTIEQAKVTRYNPINKYFNRAVRKAIVDIRENKVTLLIRIPKTQQATKILKDMEMLISEEIANRNPDYYLSRPERKGKWLYFIGTKRK</sequence>
<organism evidence="2 3">
    <name type="scientific">Streptococcus oralis</name>
    <dbReference type="NCBI Taxonomy" id="1303"/>
    <lineage>
        <taxon>Bacteria</taxon>
        <taxon>Bacillati</taxon>
        <taxon>Bacillota</taxon>
        <taxon>Bacilli</taxon>
        <taxon>Lactobacillales</taxon>
        <taxon>Streptococcaceae</taxon>
        <taxon>Streptococcus</taxon>
    </lineage>
</organism>
<dbReference type="Proteomes" id="UP000072989">
    <property type="component" value="Unassembled WGS sequence"/>
</dbReference>